<evidence type="ECO:0000313" key="3">
    <source>
        <dbReference type="Proteomes" id="UP001345827"/>
    </source>
</evidence>
<proteinExistence type="predicted"/>
<reference evidence="2 3" key="1">
    <citation type="submission" date="2023-06" db="EMBL/GenBank/DDBJ databases">
        <title>Black Yeasts Isolated from many extreme environments.</title>
        <authorList>
            <person name="Coleine C."/>
            <person name="Stajich J.E."/>
            <person name="Selbmann L."/>
        </authorList>
    </citation>
    <scope>NUCLEOTIDE SEQUENCE [LARGE SCALE GENOMIC DNA]</scope>
    <source>
        <strain evidence="2 3">CCFEE 5887</strain>
    </source>
</reference>
<keyword evidence="1" id="KW-0472">Membrane</keyword>
<evidence type="ECO:0000313" key="2">
    <source>
        <dbReference type="EMBL" id="KAK5536103.1"/>
    </source>
</evidence>
<dbReference type="Proteomes" id="UP001345827">
    <property type="component" value="Unassembled WGS sequence"/>
</dbReference>
<keyword evidence="3" id="KW-1185">Reference proteome</keyword>
<gene>
    <name evidence="2" type="ORF">LTR25_006005</name>
</gene>
<comment type="caution">
    <text evidence="2">The sequence shown here is derived from an EMBL/GenBank/DDBJ whole genome shotgun (WGS) entry which is preliminary data.</text>
</comment>
<dbReference type="AlphaFoldDB" id="A0AAV9QAA5"/>
<name>A0AAV9QAA5_9PEZI</name>
<dbReference type="EMBL" id="JAXLQG010000009">
    <property type="protein sequence ID" value="KAK5536103.1"/>
    <property type="molecule type" value="Genomic_DNA"/>
</dbReference>
<feature type="transmembrane region" description="Helical" evidence="1">
    <location>
        <begin position="20"/>
        <end position="44"/>
    </location>
</feature>
<sequence>VEEEEEEEEEEQPIPTAATLYPAAVSLQCAVALTYLGVVAAAPYSVATRYFFPVLFATRILLFAPYQALGPVQHKSPSEQVHPRRMGSLMKEYGRFFAPALVGGVLMQLAQTARTSSFASTLAALNCNPAVSALGYDVLIGLASVACFVSVELGTSGRAQAPESLWKRHVKTSSKAFMYLHAP</sequence>
<organism evidence="2 3">
    <name type="scientific">Vermiconidia calcicola</name>
    <dbReference type="NCBI Taxonomy" id="1690605"/>
    <lineage>
        <taxon>Eukaryota</taxon>
        <taxon>Fungi</taxon>
        <taxon>Dikarya</taxon>
        <taxon>Ascomycota</taxon>
        <taxon>Pezizomycotina</taxon>
        <taxon>Dothideomycetes</taxon>
        <taxon>Dothideomycetidae</taxon>
        <taxon>Mycosphaerellales</taxon>
        <taxon>Extremaceae</taxon>
        <taxon>Vermiconidia</taxon>
    </lineage>
</organism>
<feature type="non-terminal residue" evidence="2">
    <location>
        <position position="1"/>
    </location>
</feature>
<protein>
    <submittedName>
        <fullName evidence="2">Uncharacterized protein</fullName>
    </submittedName>
</protein>
<keyword evidence="1" id="KW-1133">Transmembrane helix</keyword>
<evidence type="ECO:0000256" key="1">
    <source>
        <dbReference type="SAM" id="Phobius"/>
    </source>
</evidence>
<keyword evidence="1" id="KW-0812">Transmembrane</keyword>
<accession>A0AAV9QAA5</accession>